<reference evidence="2" key="1">
    <citation type="journal article" date="2023" name="G3 (Bethesda)">
        <title>Genome assembly and association tests identify interacting loci associated with vigor, precocity, and sex in interspecific pistachio rootstocks.</title>
        <authorList>
            <person name="Palmer W."/>
            <person name="Jacygrad E."/>
            <person name="Sagayaradj S."/>
            <person name="Cavanaugh K."/>
            <person name="Han R."/>
            <person name="Bertier L."/>
            <person name="Beede B."/>
            <person name="Kafkas S."/>
            <person name="Golino D."/>
            <person name="Preece J."/>
            <person name="Michelmore R."/>
        </authorList>
    </citation>
    <scope>NUCLEOTIDE SEQUENCE [LARGE SCALE GENOMIC DNA]</scope>
</reference>
<accession>A0ACC0XWH7</accession>
<organism evidence="1 2">
    <name type="scientific">Pistacia integerrima</name>
    <dbReference type="NCBI Taxonomy" id="434235"/>
    <lineage>
        <taxon>Eukaryota</taxon>
        <taxon>Viridiplantae</taxon>
        <taxon>Streptophyta</taxon>
        <taxon>Embryophyta</taxon>
        <taxon>Tracheophyta</taxon>
        <taxon>Spermatophyta</taxon>
        <taxon>Magnoliopsida</taxon>
        <taxon>eudicotyledons</taxon>
        <taxon>Gunneridae</taxon>
        <taxon>Pentapetalae</taxon>
        <taxon>rosids</taxon>
        <taxon>malvids</taxon>
        <taxon>Sapindales</taxon>
        <taxon>Anacardiaceae</taxon>
        <taxon>Pistacia</taxon>
    </lineage>
</organism>
<dbReference type="EMBL" id="CM047745">
    <property type="protein sequence ID" value="KAJ0025639.1"/>
    <property type="molecule type" value="Genomic_DNA"/>
</dbReference>
<evidence type="ECO:0000313" key="1">
    <source>
        <dbReference type="EMBL" id="KAJ0025639.1"/>
    </source>
</evidence>
<protein>
    <submittedName>
        <fullName evidence="1">Uncharacterized protein</fullName>
    </submittedName>
</protein>
<name>A0ACC0XWH7_9ROSI</name>
<comment type="caution">
    <text evidence="1">The sequence shown here is derived from an EMBL/GenBank/DDBJ whole genome shotgun (WGS) entry which is preliminary data.</text>
</comment>
<gene>
    <name evidence="1" type="ORF">Pint_07333</name>
</gene>
<dbReference type="Proteomes" id="UP001163603">
    <property type="component" value="Chromosome 10"/>
</dbReference>
<proteinExistence type="predicted"/>
<keyword evidence="2" id="KW-1185">Reference proteome</keyword>
<evidence type="ECO:0000313" key="2">
    <source>
        <dbReference type="Proteomes" id="UP001163603"/>
    </source>
</evidence>
<sequence>MHVEDTSEQRGQLSRFLRVDSIGLHSLKTHIVFAKHVIDVNARVI</sequence>